<accession>A0A7G1I0J7</accession>
<dbReference type="RefSeq" id="WP_021930267.1">
    <property type="nucleotide sequence ID" value="NZ_AP023322.1"/>
</dbReference>
<keyword evidence="3" id="KW-0694">RNA-binding</keyword>
<dbReference type="EMBL" id="AP023322">
    <property type="protein sequence ID" value="BCI64211.1"/>
    <property type="molecule type" value="Genomic_DNA"/>
</dbReference>
<dbReference type="SUPFAM" id="SSF55174">
    <property type="entry name" value="Alpha-L RNA-binding motif"/>
    <property type="match status" value="1"/>
</dbReference>
<dbReference type="PROSITE" id="PS50889">
    <property type="entry name" value="S4"/>
    <property type="match status" value="1"/>
</dbReference>
<dbReference type="Gene3D" id="3.10.290.10">
    <property type="entry name" value="RNA-binding S4 domain"/>
    <property type="match status" value="1"/>
</dbReference>
<evidence type="ECO:0000313" key="7">
    <source>
        <dbReference type="Proteomes" id="UP000594042"/>
    </source>
</evidence>
<proteinExistence type="inferred from homology"/>
<feature type="region of interest" description="Disordered" evidence="4">
    <location>
        <begin position="78"/>
        <end position="140"/>
    </location>
</feature>
<dbReference type="GO" id="GO:0120159">
    <property type="term" value="F:rRNA pseudouridine synthase activity"/>
    <property type="evidence" value="ECO:0007669"/>
    <property type="project" value="UniProtKB-ARBA"/>
</dbReference>
<organism evidence="6 7">
    <name type="scientific">Coprobacter secundus subsp. similis</name>
    <dbReference type="NCBI Taxonomy" id="2751153"/>
    <lineage>
        <taxon>Bacteria</taxon>
        <taxon>Pseudomonadati</taxon>
        <taxon>Bacteroidota</taxon>
        <taxon>Bacteroidia</taxon>
        <taxon>Bacteroidales</taxon>
        <taxon>Barnesiellaceae</taxon>
        <taxon>Coprobacter</taxon>
    </lineage>
</organism>
<evidence type="ECO:0000256" key="3">
    <source>
        <dbReference type="PROSITE-ProRule" id="PRU00182"/>
    </source>
</evidence>
<dbReference type="Proteomes" id="UP000594042">
    <property type="component" value="Chromosome"/>
</dbReference>
<dbReference type="AlphaFoldDB" id="A0A7G1I0J7"/>
<evidence type="ECO:0000259" key="5">
    <source>
        <dbReference type="SMART" id="SM00363"/>
    </source>
</evidence>
<dbReference type="PANTHER" id="PTHR47683">
    <property type="entry name" value="PSEUDOURIDINE SYNTHASE FAMILY PROTEIN-RELATED"/>
    <property type="match status" value="1"/>
</dbReference>
<keyword evidence="2" id="KW-0413">Isomerase</keyword>
<evidence type="ECO:0000256" key="1">
    <source>
        <dbReference type="ARBA" id="ARBA00008348"/>
    </source>
</evidence>
<dbReference type="InterPro" id="IPR050343">
    <property type="entry name" value="RsuA_PseudoU_synthase"/>
</dbReference>
<dbReference type="FunFam" id="3.10.290.10:FF:000003">
    <property type="entry name" value="Pseudouridine synthase"/>
    <property type="match status" value="1"/>
</dbReference>
<dbReference type="PANTHER" id="PTHR47683:SF2">
    <property type="entry name" value="RNA-BINDING S4 DOMAIN-CONTAINING PROTEIN"/>
    <property type="match status" value="1"/>
</dbReference>
<comment type="similarity">
    <text evidence="1">Belongs to the pseudouridine synthase RsuA family.</text>
</comment>
<protein>
    <recommendedName>
        <fullName evidence="5">RNA-binding S4 domain-containing protein</fullName>
    </recommendedName>
</protein>
<dbReference type="GO" id="GO:0000455">
    <property type="term" value="P:enzyme-directed rRNA pseudouridine synthesis"/>
    <property type="evidence" value="ECO:0007669"/>
    <property type="project" value="UniProtKB-ARBA"/>
</dbReference>
<evidence type="ECO:0000256" key="4">
    <source>
        <dbReference type="SAM" id="MobiDB-lite"/>
    </source>
</evidence>
<evidence type="ECO:0000313" key="6">
    <source>
        <dbReference type="EMBL" id="BCI64211.1"/>
    </source>
</evidence>
<sequence>MEELIRINKYISETGFCSRREADKLIADERVTVNGIRAEMGTKVARTDKVKIDGQIIRLPEKVNVEDEEVLLHKKKAKLNRSQREPVDYLSRSSLRGTRGGIRNMRRHRVKDDNDEASKTRLSDKKRQTGYKGSSKKGGK</sequence>
<evidence type="ECO:0000256" key="2">
    <source>
        <dbReference type="ARBA" id="ARBA00023235"/>
    </source>
</evidence>
<name>A0A7G1I0J7_9BACT</name>
<feature type="domain" description="RNA-binding S4" evidence="5">
    <location>
        <begin position="5"/>
        <end position="66"/>
    </location>
</feature>
<dbReference type="GO" id="GO:0003723">
    <property type="term" value="F:RNA binding"/>
    <property type="evidence" value="ECO:0007669"/>
    <property type="project" value="UniProtKB-KW"/>
</dbReference>
<keyword evidence="7" id="KW-1185">Reference proteome</keyword>
<dbReference type="SMART" id="SM00363">
    <property type="entry name" value="S4"/>
    <property type="match status" value="1"/>
</dbReference>
<reference evidence="7" key="1">
    <citation type="submission" date="2020-07" db="EMBL/GenBank/DDBJ databases">
        <title>Complete genome sequencing of Coprobacter sp. strain 2CBH44.</title>
        <authorList>
            <person name="Sakamoto M."/>
            <person name="Murakami T."/>
            <person name="Mori H."/>
        </authorList>
    </citation>
    <scope>NUCLEOTIDE SEQUENCE [LARGE SCALE GENOMIC DNA]</scope>
    <source>
        <strain evidence="7">2CBH44</strain>
    </source>
</reference>
<dbReference type="InterPro" id="IPR036986">
    <property type="entry name" value="S4_RNA-bd_sf"/>
</dbReference>
<dbReference type="CDD" id="cd00165">
    <property type="entry name" value="S4"/>
    <property type="match status" value="1"/>
</dbReference>
<dbReference type="InterPro" id="IPR002942">
    <property type="entry name" value="S4_RNA-bd"/>
</dbReference>
<dbReference type="Pfam" id="PF01479">
    <property type="entry name" value="S4"/>
    <property type="match status" value="1"/>
</dbReference>
<dbReference type="KEGG" id="copr:Cop2CBH44_25640"/>
<feature type="compositionally biased region" description="Basic and acidic residues" evidence="4">
    <location>
        <begin position="110"/>
        <end position="127"/>
    </location>
</feature>
<gene>
    <name evidence="6" type="ORF">Cop2CBH44_25640</name>
</gene>